<protein>
    <recommendedName>
        <fullName evidence="1">DUF4440 domain-containing protein</fullName>
    </recommendedName>
</protein>
<dbReference type="Proteomes" id="UP001268089">
    <property type="component" value="Unassembled WGS sequence"/>
</dbReference>
<dbReference type="InterPro" id="IPR027843">
    <property type="entry name" value="DUF4440"/>
</dbReference>
<reference evidence="2 3" key="1">
    <citation type="submission" date="2023-07" db="EMBL/GenBank/DDBJ databases">
        <title>Sorghum-associated microbial communities from plants grown in Nebraska, USA.</title>
        <authorList>
            <person name="Schachtman D."/>
        </authorList>
    </citation>
    <scope>NUCLEOTIDE SEQUENCE [LARGE SCALE GENOMIC DNA]</scope>
    <source>
        <strain evidence="2 3">BE308</strain>
    </source>
</reference>
<gene>
    <name evidence="2" type="ORF">J2X15_002119</name>
</gene>
<evidence type="ECO:0000313" key="2">
    <source>
        <dbReference type="EMBL" id="MDR7306833.1"/>
    </source>
</evidence>
<proteinExistence type="predicted"/>
<dbReference type="SUPFAM" id="SSF54427">
    <property type="entry name" value="NTF2-like"/>
    <property type="match status" value="1"/>
</dbReference>
<dbReference type="Gene3D" id="3.10.450.50">
    <property type="match status" value="1"/>
</dbReference>
<dbReference type="Pfam" id="PF14534">
    <property type="entry name" value="DUF4440"/>
    <property type="match status" value="1"/>
</dbReference>
<evidence type="ECO:0000313" key="3">
    <source>
        <dbReference type="Proteomes" id="UP001268089"/>
    </source>
</evidence>
<sequence>MPTSSQTLIDLETKFWQSMVDQDTDTAVALLNEPALMVSAQGAFKFDHAGYRRMANKASMTVASFQLSDVEVVFPDDTTAIVTYGVKQEIVAPGLGEPLTQEMHDSSTWIQKGKRWQCVMHTETPAEATHTRH</sequence>
<dbReference type="RefSeq" id="WP_310342407.1">
    <property type="nucleotide sequence ID" value="NZ_JAVDXO010000004.1"/>
</dbReference>
<evidence type="ECO:0000259" key="1">
    <source>
        <dbReference type="Pfam" id="PF14534"/>
    </source>
</evidence>
<dbReference type="InterPro" id="IPR032710">
    <property type="entry name" value="NTF2-like_dom_sf"/>
</dbReference>
<dbReference type="EMBL" id="JAVDXO010000004">
    <property type="protein sequence ID" value="MDR7306833.1"/>
    <property type="molecule type" value="Genomic_DNA"/>
</dbReference>
<name>A0ABU1ZMX4_9BURK</name>
<organism evidence="2 3">
    <name type="scientific">Rhodoferax saidenbachensis</name>
    <dbReference type="NCBI Taxonomy" id="1484693"/>
    <lineage>
        <taxon>Bacteria</taxon>
        <taxon>Pseudomonadati</taxon>
        <taxon>Pseudomonadota</taxon>
        <taxon>Betaproteobacteria</taxon>
        <taxon>Burkholderiales</taxon>
        <taxon>Comamonadaceae</taxon>
        <taxon>Rhodoferax</taxon>
    </lineage>
</organism>
<feature type="domain" description="DUF4440" evidence="1">
    <location>
        <begin position="9"/>
        <end position="118"/>
    </location>
</feature>
<accession>A0ABU1ZMX4</accession>
<comment type="caution">
    <text evidence="2">The sequence shown here is derived from an EMBL/GenBank/DDBJ whole genome shotgun (WGS) entry which is preliminary data.</text>
</comment>
<keyword evidence="3" id="KW-1185">Reference proteome</keyword>